<evidence type="ECO:0000313" key="1">
    <source>
        <dbReference type="EMBL" id="OEK09122.1"/>
    </source>
</evidence>
<evidence type="ECO:0000313" key="2">
    <source>
        <dbReference type="Proteomes" id="UP000095713"/>
    </source>
</evidence>
<sequence>MHKLAKELKEINNSFTDVKQIRTSVIIHWLKQNGLRKAQYLTGHKYISSTERYQQDDLESLHETINNFHPLR</sequence>
<protein>
    <recommendedName>
        <fullName evidence="3">Integrase</fullName>
    </recommendedName>
</protein>
<dbReference type="AlphaFoldDB" id="A0A1E5TCK4"/>
<name>A0A1E5TCK4_9FLAO</name>
<comment type="caution">
    <text evidence="1">The sequence shown here is derived from an EMBL/GenBank/DDBJ whole genome shotgun (WGS) entry which is preliminary data.</text>
</comment>
<accession>A0A1E5TCK4</accession>
<keyword evidence="2" id="KW-1185">Reference proteome</keyword>
<dbReference type="EMBL" id="MDJD01000008">
    <property type="protein sequence ID" value="OEK09122.1"/>
    <property type="molecule type" value="Genomic_DNA"/>
</dbReference>
<dbReference type="Proteomes" id="UP000095713">
    <property type="component" value="Unassembled WGS sequence"/>
</dbReference>
<organism evidence="1 2">
    <name type="scientific">Flavivirga aquatica</name>
    <dbReference type="NCBI Taxonomy" id="1849968"/>
    <lineage>
        <taxon>Bacteria</taxon>
        <taxon>Pseudomonadati</taxon>
        <taxon>Bacteroidota</taxon>
        <taxon>Flavobacteriia</taxon>
        <taxon>Flavobacteriales</taxon>
        <taxon>Flavobacteriaceae</taxon>
        <taxon>Flavivirga</taxon>
    </lineage>
</organism>
<evidence type="ECO:0008006" key="3">
    <source>
        <dbReference type="Google" id="ProtNLM"/>
    </source>
</evidence>
<reference evidence="1 2" key="1">
    <citation type="submission" date="2016-05" db="EMBL/GenBank/DDBJ databases">
        <title>Draft Genome Sequence of Algibacter sp. Strain SK-16 Isolated from the Surface Water of Aburatsubo Inlet.</title>
        <authorList>
            <person name="Wong S.-K."/>
            <person name="Yoshizawa S."/>
            <person name="Nakajima Y."/>
            <person name="Ogura Y."/>
            <person name="Tetsuya H."/>
            <person name="Hamasaki K."/>
        </authorList>
    </citation>
    <scope>NUCLEOTIDE SEQUENCE [LARGE SCALE GENOMIC DNA]</scope>
    <source>
        <strain evidence="1 2">SK-16</strain>
    </source>
</reference>
<gene>
    <name evidence="1" type="ORF">A8C32_13505</name>
</gene>
<proteinExistence type="predicted"/>